<dbReference type="Proteomes" id="UP000694843">
    <property type="component" value="Unplaced"/>
</dbReference>
<feature type="region of interest" description="Disordered" evidence="14">
    <location>
        <begin position="188"/>
        <end position="224"/>
    </location>
</feature>
<keyword evidence="13" id="KW-0968">Cytoplasmic vesicle</keyword>
<organism evidence="16 17">
    <name type="scientific">Hyalella azteca</name>
    <name type="common">Amphipod</name>
    <dbReference type="NCBI Taxonomy" id="294128"/>
    <lineage>
        <taxon>Eukaryota</taxon>
        <taxon>Metazoa</taxon>
        <taxon>Ecdysozoa</taxon>
        <taxon>Arthropoda</taxon>
        <taxon>Crustacea</taxon>
        <taxon>Multicrustacea</taxon>
        <taxon>Malacostraca</taxon>
        <taxon>Eumalacostraca</taxon>
        <taxon>Peracarida</taxon>
        <taxon>Amphipoda</taxon>
        <taxon>Senticaudata</taxon>
        <taxon>Talitrida</taxon>
        <taxon>Talitroidea</taxon>
        <taxon>Hyalellidae</taxon>
        <taxon>Hyalella</taxon>
    </lineage>
</organism>
<feature type="region of interest" description="Disordered" evidence="14">
    <location>
        <begin position="608"/>
        <end position="644"/>
    </location>
</feature>
<dbReference type="PROSITE" id="PS51377">
    <property type="entry name" value="KIND"/>
    <property type="match status" value="1"/>
</dbReference>
<keyword evidence="8" id="KW-0677">Repeat</keyword>
<evidence type="ECO:0000313" key="17">
    <source>
        <dbReference type="RefSeq" id="XP_018019422.1"/>
    </source>
</evidence>
<evidence type="ECO:0000256" key="7">
    <source>
        <dbReference type="ARBA" id="ARBA00022490"/>
    </source>
</evidence>
<dbReference type="GO" id="GO:0036089">
    <property type="term" value="P:cleavage furrow formation"/>
    <property type="evidence" value="ECO:0007669"/>
    <property type="project" value="TreeGrafter"/>
</dbReference>
<dbReference type="InterPro" id="IPR011019">
    <property type="entry name" value="KIND_dom"/>
</dbReference>
<dbReference type="GO" id="GO:0008017">
    <property type="term" value="F:microtubule binding"/>
    <property type="evidence" value="ECO:0007669"/>
    <property type="project" value="TreeGrafter"/>
</dbReference>
<evidence type="ECO:0000256" key="4">
    <source>
        <dbReference type="ARBA" id="ARBA00010956"/>
    </source>
</evidence>
<dbReference type="AlphaFoldDB" id="A0A8B7P093"/>
<dbReference type="KEGG" id="hazt:108675886"/>
<keyword evidence="12" id="KW-0206">Cytoskeleton</keyword>
<dbReference type="RefSeq" id="XP_018019422.1">
    <property type="nucleotide sequence ID" value="XM_018163933.2"/>
</dbReference>
<dbReference type="SMART" id="SM00750">
    <property type="entry name" value="KIND"/>
    <property type="match status" value="1"/>
</dbReference>
<feature type="compositionally biased region" description="Low complexity" evidence="14">
    <location>
        <begin position="188"/>
        <end position="218"/>
    </location>
</feature>
<evidence type="ECO:0000256" key="10">
    <source>
        <dbReference type="ARBA" id="ARBA00023136"/>
    </source>
</evidence>
<evidence type="ECO:0000256" key="9">
    <source>
        <dbReference type="ARBA" id="ARBA00022927"/>
    </source>
</evidence>
<feature type="compositionally biased region" description="Low complexity" evidence="14">
    <location>
        <begin position="469"/>
        <end position="480"/>
    </location>
</feature>
<dbReference type="PANTHER" id="PTHR21345:SF3">
    <property type="entry name" value="PROTEIN SPIRE"/>
    <property type="match status" value="1"/>
</dbReference>
<evidence type="ECO:0000256" key="6">
    <source>
        <dbReference type="ARBA" id="ARBA00022475"/>
    </source>
</evidence>
<dbReference type="Gene3D" id="1.10.510.10">
    <property type="entry name" value="Transferase(Phosphotransferase) domain 1"/>
    <property type="match status" value="1"/>
</dbReference>
<evidence type="ECO:0000259" key="15">
    <source>
        <dbReference type="PROSITE" id="PS51377"/>
    </source>
</evidence>
<dbReference type="GeneID" id="108675886"/>
<evidence type="ECO:0000256" key="8">
    <source>
        <dbReference type="ARBA" id="ARBA00022737"/>
    </source>
</evidence>
<reference evidence="17" key="1">
    <citation type="submission" date="2025-08" db="UniProtKB">
        <authorList>
            <consortium name="RefSeq"/>
        </authorList>
    </citation>
    <scope>IDENTIFICATION</scope>
    <source>
        <tissue evidence="17">Whole organism</tissue>
    </source>
</reference>
<keyword evidence="5" id="KW-0813">Transport</keyword>
<dbReference type="GO" id="GO:0005886">
    <property type="term" value="C:plasma membrane"/>
    <property type="evidence" value="ECO:0007669"/>
    <property type="project" value="UniProtKB-SubCell"/>
</dbReference>
<feature type="compositionally biased region" description="Low complexity" evidence="14">
    <location>
        <begin position="619"/>
        <end position="644"/>
    </location>
</feature>
<feature type="domain" description="KIND" evidence="15">
    <location>
        <begin position="16"/>
        <end position="244"/>
    </location>
</feature>
<keyword evidence="7" id="KW-0963">Cytoplasm</keyword>
<keyword evidence="6" id="KW-1003">Cell membrane</keyword>
<comment type="similarity">
    <text evidence="4">Belongs to the spire family.</text>
</comment>
<dbReference type="CDD" id="cd22068">
    <property type="entry name" value="WH2_DmSpire_r3-like"/>
    <property type="match status" value="1"/>
</dbReference>
<dbReference type="OrthoDB" id="10043757at2759"/>
<dbReference type="GO" id="GO:0015031">
    <property type="term" value="P:protein transport"/>
    <property type="evidence" value="ECO:0007669"/>
    <property type="project" value="UniProtKB-KW"/>
</dbReference>
<dbReference type="GO" id="GO:0040038">
    <property type="term" value="P:polar body extrusion after meiotic divisions"/>
    <property type="evidence" value="ECO:0007669"/>
    <property type="project" value="TreeGrafter"/>
</dbReference>
<evidence type="ECO:0000256" key="11">
    <source>
        <dbReference type="ARBA" id="ARBA00023203"/>
    </source>
</evidence>
<protein>
    <submittedName>
        <fullName evidence="17">Protein spire-like</fullName>
    </submittedName>
</protein>
<dbReference type="CDD" id="cd22078">
    <property type="entry name" value="WH2_Spire1_r2-like"/>
    <property type="match status" value="1"/>
</dbReference>
<proteinExistence type="inferred from homology"/>
<sequence length="644" mass="71448">MGDTAARSILDHRGCVDLETILVKFGAPISEERAWAICYSAVKCYLELDSQDKSQSAIVTSLQDLILHKDGFVHRDTFLAPAGSIALDGATCTVKRRERQAPESKLVAELGWVLYSALDYGLGHAEERDLSPPLHSLVEQMISADNEPEADDEGIERDLGRTFTLTDIVHECEKRLLPQFSSSSISGAASKKFSSTSPSSVPTQSSSKTSPTRTSASPTDKRECVPSDHYRAVMRAFVTEAQDLQLFLATVAEGSSYLSLTSDLLSSQHDLDQLQHHDWAVLWKQVMLQLREGVKLKKVNYSKTPLEYTLTPYEMLMEDIRSRRYTLNKVMVNGDMPQRVKKDAHSIILDFIRSRPPLKKASERRLAPRSRQSTPMETLMQSIRQEHSLRHVQTPARPQSVVLGRVTSEGAPSLPKRKLISFPSITIDAEDDDDDDLSDIAPASPPQSSLFLGGSAPPTMQRGTSQCNPLAPSSAAPTPSQSNAHFASHLDCLSLTLEEVVHIRNVLTKADLEALPLDLTIKEDMAKGKICFLCMKVRFSFFGYWAVECRLCKRNVCKKCVSKMRIPAEHFGNIPVLMLSPQAFSPREEEEESQTQFFPRQLFSRLQELPKTSQDRRVSSSCSVGSAPSSPSPSPRSGAPHSHK</sequence>
<dbReference type="GO" id="GO:0005856">
    <property type="term" value="C:cytoskeleton"/>
    <property type="evidence" value="ECO:0007669"/>
    <property type="project" value="UniProtKB-SubCell"/>
</dbReference>
<comment type="subcellular location">
    <subcellularLocation>
        <location evidence="3">Cell membrane</location>
        <topology evidence="3">Peripheral membrane protein</topology>
        <orientation evidence="3">Cytoplasmic side</orientation>
    </subcellularLocation>
    <subcellularLocation>
        <location evidence="2">Cytoplasm</location>
        <location evidence="2">Cytoskeleton</location>
    </subcellularLocation>
    <subcellularLocation>
        <location evidence="1">Cytoplasmic vesicle membrane</location>
        <topology evidence="1">Peripheral membrane protein</topology>
        <orientation evidence="1">Cytoplasmic side</orientation>
    </subcellularLocation>
</comment>
<keyword evidence="16" id="KW-1185">Reference proteome</keyword>
<dbReference type="GO" id="GO:0045010">
    <property type="term" value="P:actin nucleation"/>
    <property type="evidence" value="ECO:0007669"/>
    <property type="project" value="InterPro"/>
</dbReference>
<dbReference type="GO" id="GO:0005938">
    <property type="term" value="C:cell cortex"/>
    <property type="evidence" value="ECO:0007669"/>
    <property type="project" value="TreeGrafter"/>
</dbReference>
<dbReference type="InterPro" id="IPR011011">
    <property type="entry name" value="Znf_FYVE_PHD"/>
</dbReference>
<name>A0A8B7P093_HYAAZ</name>
<evidence type="ECO:0000256" key="3">
    <source>
        <dbReference type="ARBA" id="ARBA00004413"/>
    </source>
</evidence>
<gene>
    <name evidence="17" type="primary">LOC108675886</name>
</gene>
<dbReference type="GO" id="GO:0003779">
    <property type="term" value="F:actin binding"/>
    <property type="evidence" value="ECO:0007669"/>
    <property type="project" value="UniProtKB-KW"/>
</dbReference>
<evidence type="ECO:0000256" key="1">
    <source>
        <dbReference type="ARBA" id="ARBA00004180"/>
    </source>
</evidence>
<keyword evidence="9" id="KW-0653">Protein transport</keyword>
<dbReference type="CTD" id="45931"/>
<evidence type="ECO:0000256" key="13">
    <source>
        <dbReference type="ARBA" id="ARBA00023329"/>
    </source>
</evidence>
<feature type="region of interest" description="Disordered" evidence="14">
    <location>
        <begin position="431"/>
        <end position="480"/>
    </location>
</feature>
<dbReference type="GO" id="GO:0048193">
    <property type="term" value="P:Golgi vesicle transport"/>
    <property type="evidence" value="ECO:0007669"/>
    <property type="project" value="TreeGrafter"/>
</dbReference>
<dbReference type="PANTHER" id="PTHR21345">
    <property type="entry name" value="SPIRE"/>
    <property type="match status" value="1"/>
</dbReference>
<dbReference type="Pfam" id="PF16474">
    <property type="entry name" value="KIND"/>
    <property type="match status" value="1"/>
</dbReference>
<dbReference type="OMA" id="EEDSPNH"/>
<dbReference type="GO" id="GO:0051295">
    <property type="term" value="P:establishment of meiotic spindle localization"/>
    <property type="evidence" value="ECO:0007669"/>
    <property type="project" value="TreeGrafter"/>
</dbReference>
<dbReference type="GO" id="GO:0051639">
    <property type="term" value="P:actin filament network formation"/>
    <property type="evidence" value="ECO:0007669"/>
    <property type="project" value="TreeGrafter"/>
</dbReference>
<dbReference type="GO" id="GO:0030659">
    <property type="term" value="C:cytoplasmic vesicle membrane"/>
    <property type="evidence" value="ECO:0007669"/>
    <property type="project" value="UniProtKB-SubCell"/>
</dbReference>
<accession>A0A8B7P093</accession>
<keyword evidence="11" id="KW-0009">Actin-binding</keyword>
<dbReference type="GO" id="GO:0030041">
    <property type="term" value="P:actin filament polymerization"/>
    <property type="evidence" value="ECO:0007669"/>
    <property type="project" value="TreeGrafter"/>
</dbReference>
<evidence type="ECO:0000256" key="5">
    <source>
        <dbReference type="ARBA" id="ARBA00022448"/>
    </source>
</evidence>
<evidence type="ECO:0000256" key="12">
    <source>
        <dbReference type="ARBA" id="ARBA00023212"/>
    </source>
</evidence>
<dbReference type="SUPFAM" id="SSF57903">
    <property type="entry name" value="FYVE/PHD zinc finger"/>
    <property type="match status" value="1"/>
</dbReference>
<dbReference type="InterPro" id="IPR029901">
    <property type="entry name" value="Spire"/>
</dbReference>
<evidence type="ECO:0000256" key="14">
    <source>
        <dbReference type="SAM" id="MobiDB-lite"/>
    </source>
</evidence>
<keyword evidence="10" id="KW-0472">Membrane</keyword>
<dbReference type="CDD" id="cd22066">
    <property type="entry name" value="WH2_Spire"/>
    <property type="match status" value="1"/>
</dbReference>
<evidence type="ECO:0000313" key="16">
    <source>
        <dbReference type="Proteomes" id="UP000694843"/>
    </source>
</evidence>
<evidence type="ECO:0000256" key="2">
    <source>
        <dbReference type="ARBA" id="ARBA00004245"/>
    </source>
</evidence>